<dbReference type="GO" id="GO:0004751">
    <property type="term" value="F:ribose-5-phosphate isomerase activity"/>
    <property type="evidence" value="ECO:0007669"/>
    <property type="project" value="UniProtKB-UniRule"/>
</dbReference>
<evidence type="ECO:0000256" key="3">
    <source>
        <dbReference type="NCBIfam" id="TIGR00021"/>
    </source>
</evidence>
<proteinExistence type="predicted"/>
<comment type="catalytic activity">
    <reaction evidence="1">
        <text>aldehydo-D-ribose 5-phosphate = D-ribulose 5-phosphate</text>
        <dbReference type="Rhea" id="RHEA:14657"/>
        <dbReference type="ChEBI" id="CHEBI:58121"/>
        <dbReference type="ChEBI" id="CHEBI:58273"/>
        <dbReference type="EC" id="5.3.1.6"/>
    </reaction>
</comment>
<dbReference type="GO" id="GO:0009052">
    <property type="term" value="P:pentose-phosphate shunt, non-oxidative branch"/>
    <property type="evidence" value="ECO:0007669"/>
    <property type="project" value="InterPro"/>
</dbReference>
<dbReference type="AlphaFoldDB" id="A0A0D8FWU2"/>
<keyword evidence="2 4" id="KW-0413">Isomerase</keyword>
<dbReference type="PANTHER" id="PTHR11934:SF0">
    <property type="entry name" value="RIBOSE-5-PHOSPHATE ISOMERASE"/>
    <property type="match status" value="1"/>
</dbReference>
<dbReference type="Gene3D" id="3.40.50.1360">
    <property type="match status" value="1"/>
</dbReference>
<dbReference type="InterPro" id="IPR037171">
    <property type="entry name" value="NagB/RpiA_transferase-like"/>
</dbReference>
<dbReference type="OrthoDB" id="7688673at2"/>
<dbReference type="FunFam" id="3.40.50.1360:FF:000001">
    <property type="entry name" value="Ribose-5-phosphate isomerase A"/>
    <property type="match status" value="1"/>
</dbReference>
<dbReference type="Proteomes" id="UP000032336">
    <property type="component" value="Unassembled WGS sequence"/>
</dbReference>
<dbReference type="CDD" id="cd01398">
    <property type="entry name" value="RPI_A"/>
    <property type="match status" value="1"/>
</dbReference>
<name>A0A0D8FWU2_9ACTN</name>
<dbReference type="GO" id="GO:0005829">
    <property type="term" value="C:cytosol"/>
    <property type="evidence" value="ECO:0007669"/>
    <property type="project" value="TreeGrafter"/>
</dbReference>
<dbReference type="PATRIC" id="fig|1121877.4.peg.789"/>
<dbReference type="InterPro" id="IPR004788">
    <property type="entry name" value="Ribose5P_isomerase_type_A"/>
</dbReference>
<dbReference type="GeneID" id="78372042"/>
<sequence length="218" mass="23091">MTDNQLQREKELAAKTAADLVEAGMSVGLGTGTTVACLLPILAARRLSIRCVATSPQTEELARQLGMRVEPFTDVRSLDIAIDGADQIAPDGWLVKGGGAAHTREKLVAITAARFIVIADSSKPVDILNGPLPIELLAFGLGSTLRRLGNVTLRNLPPSPDGGIIGDYHGPLDEPRATATWLSGTPGLIEHGLFPPEMVSTAIIGRGEQVEVRNYPRS</sequence>
<evidence type="ECO:0000313" key="4">
    <source>
        <dbReference type="EMBL" id="KJE77631.1"/>
    </source>
</evidence>
<accession>A0A0D8FWU2</accession>
<dbReference type="PANTHER" id="PTHR11934">
    <property type="entry name" value="RIBOSE-5-PHOSPHATE ISOMERASE"/>
    <property type="match status" value="1"/>
</dbReference>
<comment type="caution">
    <text evidence="4">The sequence shown here is derived from an EMBL/GenBank/DDBJ whole genome shotgun (WGS) entry which is preliminary data.</text>
</comment>
<dbReference type="RefSeq" id="WP_035388728.1">
    <property type="nucleotide sequence ID" value="NZ_JQKF01000003.1"/>
</dbReference>
<dbReference type="GO" id="GO:0006014">
    <property type="term" value="P:D-ribose metabolic process"/>
    <property type="evidence" value="ECO:0007669"/>
    <property type="project" value="TreeGrafter"/>
</dbReference>
<organism evidence="4 5">
    <name type="scientific">Ferrimicrobium acidiphilum DSM 19497</name>
    <dbReference type="NCBI Taxonomy" id="1121877"/>
    <lineage>
        <taxon>Bacteria</taxon>
        <taxon>Bacillati</taxon>
        <taxon>Actinomycetota</taxon>
        <taxon>Acidimicrobiia</taxon>
        <taxon>Acidimicrobiales</taxon>
        <taxon>Acidimicrobiaceae</taxon>
        <taxon>Ferrimicrobium</taxon>
    </lineage>
</organism>
<keyword evidence="5" id="KW-1185">Reference proteome</keyword>
<dbReference type="EMBL" id="JXUW01000004">
    <property type="protein sequence ID" value="KJE77631.1"/>
    <property type="molecule type" value="Genomic_DNA"/>
</dbReference>
<evidence type="ECO:0000256" key="2">
    <source>
        <dbReference type="ARBA" id="ARBA00023235"/>
    </source>
</evidence>
<dbReference type="SUPFAM" id="SSF100950">
    <property type="entry name" value="NagB/RpiA/CoA transferase-like"/>
    <property type="match status" value="1"/>
</dbReference>
<evidence type="ECO:0000313" key="5">
    <source>
        <dbReference type="Proteomes" id="UP000032336"/>
    </source>
</evidence>
<evidence type="ECO:0000256" key="1">
    <source>
        <dbReference type="ARBA" id="ARBA00001713"/>
    </source>
</evidence>
<dbReference type="Pfam" id="PF06026">
    <property type="entry name" value="Rib_5-P_isom_A"/>
    <property type="match status" value="1"/>
</dbReference>
<dbReference type="STRING" id="1121877.FEAC_07420"/>
<dbReference type="NCBIfam" id="TIGR00021">
    <property type="entry name" value="rpiA"/>
    <property type="match status" value="1"/>
</dbReference>
<reference evidence="4 5" key="1">
    <citation type="submission" date="2015-01" db="EMBL/GenBank/DDBJ databases">
        <title>Draft genome of the acidophilic iron oxidizer Ferrimicrobium acidiphilum strain T23.</title>
        <authorList>
            <person name="Poehlein A."/>
            <person name="Eisen S."/>
            <person name="Schloemann M."/>
            <person name="Johnson B.D."/>
            <person name="Daniel R."/>
            <person name="Muehling M."/>
        </authorList>
    </citation>
    <scope>NUCLEOTIDE SEQUENCE [LARGE SCALE GENOMIC DNA]</scope>
    <source>
        <strain evidence="4 5">T23</strain>
    </source>
</reference>
<dbReference type="SUPFAM" id="SSF75445">
    <property type="entry name" value="D-ribose-5-phosphate isomerase (RpiA), lid domain"/>
    <property type="match status" value="1"/>
</dbReference>
<gene>
    <name evidence="4" type="primary">rpiA</name>
    <name evidence="4" type="ORF">FEAC_07420</name>
</gene>
<dbReference type="eggNOG" id="COG0120">
    <property type="taxonomic scope" value="Bacteria"/>
</dbReference>
<protein>
    <recommendedName>
        <fullName evidence="3">Ribose 5-phosphate isomerase A</fullName>
        <ecNumber evidence="3">5.3.1.6</ecNumber>
    </recommendedName>
</protein>
<dbReference type="Gene3D" id="3.30.70.260">
    <property type="match status" value="1"/>
</dbReference>
<dbReference type="EC" id="5.3.1.6" evidence="3"/>